<proteinExistence type="predicted"/>
<name>A0A366HBF3_9BACT</name>
<organism evidence="1 2">
    <name type="scientific">Roseimicrobium gellanilyticum</name>
    <dbReference type="NCBI Taxonomy" id="748857"/>
    <lineage>
        <taxon>Bacteria</taxon>
        <taxon>Pseudomonadati</taxon>
        <taxon>Verrucomicrobiota</taxon>
        <taxon>Verrucomicrobiia</taxon>
        <taxon>Verrucomicrobiales</taxon>
        <taxon>Verrucomicrobiaceae</taxon>
        <taxon>Roseimicrobium</taxon>
    </lineage>
</organism>
<comment type="caution">
    <text evidence="1">The sequence shown here is derived from an EMBL/GenBank/DDBJ whole genome shotgun (WGS) entry which is preliminary data.</text>
</comment>
<evidence type="ECO:0000313" key="1">
    <source>
        <dbReference type="EMBL" id="RBP39636.1"/>
    </source>
</evidence>
<protein>
    <submittedName>
        <fullName evidence="1">Uncharacterized protein</fullName>
    </submittedName>
</protein>
<accession>A0A366HBF3</accession>
<reference evidence="1 2" key="1">
    <citation type="submission" date="2018-06" db="EMBL/GenBank/DDBJ databases">
        <title>Genomic Encyclopedia of Type Strains, Phase IV (KMG-IV): sequencing the most valuable type-strain genomes for metagenomic binning, comparative biology and taxonomic classification.</title>
        <authorList>
            <person name="Goeker M."/>
        </authorList>
    </citation>
    <scope>NUCLEOTIDE SEQUENCE [LARGE SCALE GENOMIC DNA]</scope>
    <source>
        <strain evidence="1 2">DSM 25532</strain>
    </source>
</reference>
<gene>
    <name evidence="1" type="ORF">DES53_10963</name>
</gene>
<dbReference type="Proteomes" id="UP000253426">
    <property type="component" value="Unassembled WGS sequence"/>
</dbReference>
<evidence type="ECO:0000313" key="2">
    <source>
        <dbReference type="Proteomes" id="UP000253426"/>
    </source>
</evidence>
<keyword evidence="2" id="KW-1185">Reference proteome</keyword>
<sequence>MTTHDHPPLLPHLLHELPAFLWEGQASPRVYLRDMTGRRGWCTKEEAALQDSDTADWYFDSHYAALAA</sequence>
<dbReference type="RefSeq" id="WP_113960537.1">
    <property type="nucleotide sequence ID" value="NZ_QNRR01000009.1"/>
</dbReference>
<dbReference type="AlphaFoldDB" id="A0A366HBF3"/>
<dbReference type="EMBL" id="QNRR01000009">
    <property type="protein sequence ID" value="RBP39636.1"/>
    <property type="molecule type" value="Genomic_DNA"/>
</dbReference>